<comment type="caution">
    <text evidence="3">The sequence shown here is derived from an EMBL/GenBank/DDBJ whole genome shotgun (WGS) entry which is preliminary data.</text>
</comment>
<evidence type="ECO:0000256" key="1">
    <source>
        <dbReference type="ARBA" id="ARBA00023239"/>
    </source>
</evidence>
<dbReference type="OrthoDB" id="9808398at2"/>
<organism evidence="3 4">
    <name type="scientific">Aphanothece sacrum FPU1</name>
    <dbReference type="NCBI Taxonomy" id="1920663"/>
    <lineage>
        <taxon>Bacteria</taxon>
        <taxon>Bacillati</taxon>
        <taxon>Cyanobacteriota</taxon>
        <taxon>Cyanophyceae</taxon>
        <taxon>Oscillatoriophycideae</taxon>
        <taxon>Chroococcales</taxon>
        <taxon>Aphanothecaceae</taxon>
        <taxon>Aphanothece</taxon>
    </lineage>
</organism>
<evidence type="ECO:0000313" key="4">
    <source>
        <dbReference type="Proteomes" id="UP000287247"/>
    </source>
</evidence>
<evidence type="ECO:0000259" key="2">
    <source>
        <dbReference type="Pfam" id="PF00561"/>
    </source>
</evidence>
<dbReference type="Pfam" id="PF00561">
    <property type="entry name" value="Abhydrolase_1"/>
    <property type="match status" value="1"/>
</dbReference>
<gene>
    <name evidence="3" type="ORF">AsFPU1_0034</name>
</gene>
<keyword evidence="1" id="KW-0456">Lyase</keyword>
<dbReference type="GO" id="GO:0016829">
    <property type="term" value="F:lyase activity"/>
    <property type="evidence" value="ECO:0007669"/>
    <property type="project" value="UniProtKB-KW"/>
</dbReference>
<dbReference type="InterPro" id="IPR000073">
    <property type="entry name" value="AB_hydrolase_1"/>
</dbReference>
<dbReference type="SUPFAM" id="SSF53474">
    <property type="entry name" value="alpha/beta-Hydrolases"/>
    <property type="match status" value="1"/>
</dbReference>
<feature type="domain" description="AB hydrolase-1" evidence="2">
    <location>
        <begin position="7"/>
        <end position="107"/>
    </location>
</feature>
<dbReference type="AlphaFoldDB" id="A0A401IBL0"/>
<keyword evidence="4" id="KW-1185">Reference proteome</keyword>
<keyword evidence="3" id="KW-0378">Hydrolase</keyword>
<dbReference type="PANTHER" id="PTHR42916">
    <property type="entry name" value="2-SUCCINYL-5-ENOLPYRUVYL-6-HYDROXY-3-CYCLOHEXENE-1-CARBOXYLATE SYNTHASE"/>
    <property type="match status" value="1"/>
</dbReference>
<dbReference type="RefSeq" id="WP_125061017.1">
    <property type="nucleotide sequence ID" value="NZ_BDQK01000001.1"/>
</dbReference>
<dbReference type="PANTHER" id="PTHR42916:SF1">
    <property type="entry name" value="PROTEIN PHYLLO, CHLOROPLASTIC"/>
    <property type="match status" value="1"/>
</dbReference>
<dbReference type="EMBL" id="BDQK01000001">
    <property type="protein sequence ID" value="GBF78645.1"/>
    <property type="molecule type" value="Genomic_DNA"/>
</dbReference>
<sequence>MSKKKETIVFLHGFTHSSHSFLNLPEEIFHNYRCLIPDLPGHGKTKVLEAATAFDTEAQVKLLKEWLSSLGLNKFHLFGYSMGGRLALQFALKNLAQIQSLILVSTTAGIEDQTIRSERIRADNQLAQKILSLEPIEFLNQWLSQPLFQGITERGTDFIAQEIQKRLPIQKSGLACSLKYFNTGIMPSVWDQLSELKVRCLVIAGSRDQKYSKLASSLVTSIPDAKLIILETSHTPLIESPLCLWKSVINFLQRLPCREREIKIIP</sequence>
<dbReference type="InterPro" id="IPR029058">
    <property type="entry name" value="AB_hydrolase_fold"/>
</dbReference>
<proteinExistence type="predicted"/>
<evidence type="ECO:0000313" key="3">
    <source>
        <dbReference type="EMBL" id="GBF78645.1"/>
    </source>
</evidence>
<accession>A0A401IBL0</accession>
<name>A0A401IBL0_APHSA</name>
<dbReference type="Proteomes" id="UP000287247">
    <property type="component" value="Unassembled WGS sequence"/>
</dbReference>
<reference evidence="4" key="1">
    <citation type="submission" date="2017-05" db="EMBL/GenBank/DDBJ databases">
        <title>Physiological properties and genetic analysis related to exopolysaccharide production of fresh-water unicellular cyanobacterium Aphanothece sacrum, Suizenji Nori, that has been cultured as a food source in Japan.</title>
        <authorList>
            <person name="Kanesaki Y."/>
            <person name="Yoshikawa S."/>
            <person name="Ohki K."/>
        </authorList>
    </citation>
    <scope>NUCLEOTIDE SEQUENCE [LARGE SCALE GENOMIC DNA]</scope>
    <source>
        <strain evidence="4">FPU1</strain>
    </source>
</reference>
<dbReference type="GO" id="GO:0016787">
    <property type="term" value="F:hydrolase activity"/>
    <property type="evidence" value="ECO:0007669"/>
    <property type="project" value="UniProtKB-KW"/>
</dbReference>
<dbReference type="PRINTS" id="PR00111">
    <property type="entry name" value="ABHYDROLASE"/>
</dbReference>
<dbReference type="Gene3D" id="3.40.50.1820">
    <property type="entry name" value="alpha/beta hydrolase"/>
    <property type="match status" value="1"/>
</dbReference>
<protein>
    <submittedName>
        <fullName evidence="3">Alpha/beta hydrolase</fullName>
    </submittedName>
</protein>